<dbReference type="GO" id="GO:0016779">
    <property type="term" value="F:nucleotidyltransferase activity"/>
    <property type="evidence" value="ECO:0007669"/>
    <property type="project" value="UniProtKB-KW"/>
</dbReference>
<evidence type="ECO:0000256" key="7">
    <source>
        <dbReference type="ARBA" id="ARBA00023268"/>
    </source>
</evidence>
<dbReference type="GO" id="GO:0015074">
    <property type="term" value="P:DNA integration"/>
    <property type="evidence" value="ECO:0007669"/>
    <property type="project" value="InterPro"/>
</dbReference>
<feature type="domain" description="Integrase catalytic" evidence="10">
    <location>
        <begin position="633"/>
        <end position="758"/>
    </location>
</feature>
<dbReference type="SUPFAM" id="SSF53098">
    <property type="entry name" value="Ribonuclease H-like"/>
    <property type="match status" value="1"/>
</dbReference>
<evidence type="ECO:0000256" key="8">
    <source>
        <dbReference type="SAM" id="MobiDB-lite"/>
    </source>
</evidence>
<keyword evidence="4" id="KW-0548">Nucleotidyltransferase</keyword>
<evidence type="ECO:0000259" key="10">
    <source>
        <dbReference type="PROSITE" id="PS50994"/>
    </source>
</evidence>
<feature type="compositionally biased region" description="Basic and acidic residues" evidence="8">
    <location>
        <begin position="603"/>
        <end position="613"/>
    </location>
</feature>
<reference evidence="11" key="1">
    <citation type="submission" date="2023-06" db="EMBL/GenBank/DDBJ databases">
        <title>Male Hemibagrus guttatus genome.</title>
        <authorList>
            <person name="Bian C."/>
        </authorList>
    </citation>
    <scope>NUCLEOTIDE SEQUENCE</scope>
    <source>
        <strain evidence="11">Male_cb2023</strain>
        <tissue evidence="11">Muscle</tissue>
    </source>
</reference>
<comment type="similarity">
    <text evidence="1">Belongs to the beta type-B retroviral polymerase family. HERV class-II K(HML-2) pol subfamily.</text>
</comment>
<dbReference type="Pfam" id="PF17919">
    <property type="entry name" value="RT_RNaseH_2"/>
    <property type="match status" value="1"/>
</dbReference>
<feature type="region of interest" description="Disordered" evidence="8">
    <location>
        <begin position="883"/>
        <end position="913"/>
    </location>
</feature>
<dbReference type="CDD" id="cd00303">
    <property type="entry name" value="retropepsin_like"/>
    <property type="match status" value="1"/>
</dbReference>
<evidence type="ECO:0000256" key="3">
    <source>
        <dbReference type="ARBA" id="ARBA00022679"/>
    </source>
</evidence>
<accession>A0AAE0UHJ3</accession>
<dbReference type="PROSITE" id="PS50878">
    <property type="entry name" value="RT_POL"/>
    <property type="match status" value="1"/>
</dbReference>
<keyword evidence="7" id="KW-0511">Multifunctional enzyme</keyword>
<dbReference type="PANTHER" id="PTHR37984">
    <property type="entry name" value="PROTEIN CBG26694"/>
    <property type="match status" value="1"/>
</dbReference>
<dbReference type="AlphaFoldDB" id="A0AAE0UHJ3"/>
<dbReference type="InterPro" id="IPR012337">
    <property type="entry name" value="RNaseH-like_sf"/>
</dbReference>
<dbReference type="PROSITE" id="PS50994">
    <property type="entry name" value="INTEGRASE"/>
    <property type="match status" value="1"/>
</dbReference>
<dbReference type="InterPro" id="IPR036397">
    <property type="entry name" value="RNaseH_sf"/>
</dbReference>
<dbReference type="SUPFAM" id="SSF50630">
    <property type="entry name" value="Acid proteases"/>
    <property type="match status" value="1"/>
</dbReference>
<evidence type="ECO:0000313" key="12">
    <source>
        <dbReference type="Proteomes" id="UP001274896"/>
    </source>
</evidence>
<protein>
    <recommendedName>
        <fullName evidence="2">ribonuclease H</fullName>
        <ecNumber evidence="2">3.1.26.4</ecNumber>
    </recommendedName>
</protein>
<keyword evidence="6" id="KW-0255">Endonuclease</keyword>
<keyword evidence="6" id="KW-0378">Hydrolase</keyword>
<dbReference type="FunFam" id="3.30.70.270:FF:000020">
    <property type="entry name" value="Transposon Tf2-6 polyprotein-like Protein"/>
    <property type="match status" value="1"/>
</dbReference>
<dbReference type="InterPro" id="IPR050951">
    <property type="entry name" value="Retrovirus_Pol_polyprotein"/>
</dbReference>
<dbReference type="InterPro" id="IPR041577">
    <property type="entry name" value="RT_RNaseH_2"/>
</dbReference>
<evidence type="ECO:0000259" key="9">
    <source>
        <dbReference type="PROSITE" id="PS50878"/>
    </source>
</evidence>
<evidence type="ECO:0000256" key="6">
    <source>
        <dbReference type="ARBA" id="ARBA00022759"/>
    </source>
</evidence>
<comment type="caution">
    <text evidence="11">The sequence shown here is derived from an EMBL/GenBank/DDBJ whole genome shotgun (WGS) entry which is preliminary data.</text>
</comment>
<organism evidence="11 12">
    <name type="scientific">Hemibagrus guttatus</name>
    <dbReference type="NCBI Taxonomy" id="175788"/>
    <lineage>
        <taxon>Eukaryota</taxon>
        <taxon>Metazoa</taxon>
        <taxon>Chordata</taxon>
        <taxon>Craniata</taxon>
        <taxon>Vertebrata</taxon>
        <taxon>Euteleostomi</taxon>
        <taxon>Actinopterygii</taxon>
        <taxon>Neopterygii</taxon>
        <taxon>Teleostei</taxon>
        <taxon>Ostariophysi</taxon>
        <taxon>Siluriformes</taxon>
        <taxon>Bagridae</taxon>
        <taxon>Hemibagrus</taxon>
    </lineage>
</organism>
<name>A0AAE0UHJ3_9TELE</name>
<evidence type="ECO:0000256" key="2">
    <source>
        <dbReference type="ARBA" id="ARBA00012180"/>
    </source>
</evidence>
<dbReference type="InterPro" id="IPR043502">
    <property type="entry name" value="DNA/RNA_pol_sf"/>
</dbReference>
<feature type="compositionally biased region" description="Polar residues" evidence="8">
    <location>
        <begin position="883"/>
        <end position="893"/>
    </location>
</feature>
<keyword evidence="5" id="KW-0540">Nuclease</keyword>
<dbReference type="Gene3D" id="3.10.10.10">
    <property type="entry name" value="HIV Type 1 Reverse Transcriptase, subunit A, domain 1"/>
    <property type="match status" value="1"/>
</dbReference>
<dbReference type="InterPro" id="IPR000477">
    <property type="entry name" value="RT_dom"/>
</dbReference>
<evidence type="ECO:0000256" key="1">
    <source>
        <dbReference type="ARBA" id="ARBA00010879"/>
    </source>
</evidence>
<dbReference type="PANTHER" id="PTHR37984:SF5">
    <property type="entry name" value="PROTEIN NYNRIN-LIKE"/>
    <property type="match status" value="1"/>
</dbReference>
<feature type="domain" description="Reverse transcriptase" evidence="9">
    <location>
        <begin position="238"/>
        <end position="440"/>
    </location>
</feature>
<feature type="region of interest" description="Disordered" evidence="8">
    <location>
        <begin position="603"/>
        <end position="622"/>
    </location>
</feature>
<dbReference type="Gene3D" id="2.40.70.10">
    <property type="entry name" value="Acid Proteases"/>
    <property type="match status" value="1"/>
</dbReference>
<evidence type="ECO:0000256" key="5">
    <source>
        <dbReference type="ARBA" id="ARBA00022722"/>
    </source>
</evidence>
<proteinExistence type="inferred from homology"/>
<keyword evidence="12" id="KW-1185">Reference proteome</keyword>
<dbReference type="InterPro" id="IPR043128">
    <property type="entry name" value="Rev_trsase/Diguanyl_cyclase"/>
</dbReference>
<dbReference type="InterPro" id="IPR001584">
    <property type="entry name" value="Integrase_cat-core"/>
</dbReference>
<evidence type="ECO:0000313" key="11">
    <source>
        <dbReference type="EMBL" id="KAK3506250.1"/>
    </source>
</evidence>
<dbReference type="Proteomes" id="UP001274896">
    <property type="component" value="Unassembled WGS sequence"/>
</dbReference>
<dbReference type="GO" id="GO:0004523">
    <property type="term" value="F:RNA-DNA hybrid ribonuclease activity"/>
    <property type="evidence" value="ECO:0007669"/>
    <property type="project" value="UniProtKB-EC"/>
</dbReference>
<dbReference type="Gene3D" id="3.30.420.10">
    <property type="entry name" value="Ribonuclease H-like superfamily/Ribonuclease H"/>
    <property type="match status" value="1"/>
</dbReference>
<dbReference type="GO" id="GO:0003676">
    <property type="term" value="F:nucleic acid binding"/>
    <property type="evidence" value="ECO:0007669"/>
    <property type="project" value="InterPro"/>
</dbReference>
<dbReference type="InterPro" id="IPR021109">
    <property type="entry name" value="Peptidase_aspartic_dom_sf"/>
</dbReference>
<keyword evidence="3" id="KW-0808">Transferase</keyword>
<dbReference type="SUPFAM" id="SSF56672">
    <property type="entry name" value="DNA/RNA polymerases"/>
    <property type="match status" value="1"/>
</dbReference>
<dbReference type="CDD" id="cd01647">
    <property type="entry name" value="RT_LTR"/>
    <property type="match status" value="1"/>
</dbReference>
<dbReference type="EC" id="3.1.26.4" evidence="2"/>
<dbReference type="Gene3D" id="3.30.70.270">
    <property type="match status" value="2"/>
</dbReference>
<evidence type="ECO:0000256" key="4">
    <source>
        <dbReference type="ARBA" id="ARBA00022695"/>
    </source>
</evidence>
<gene>
    <name evidence="11" type="ORF">QTP70_012810</name>
</gene>
<dbReference type="Pfam" id="PF00078">
    <property type="entry name" value="RVT_1"/>
    <property type="match status" value="1"/>
</dbReference>
<sequence>MLVDSGSSVSLMSADFRMSVPTLRNRPLKKDYVSARAVNGQLLDTLGTITITFQLGTESWQHVFHVLRETTQTVLLGWDFLLKNHALMDLSHNKLQLWDISVPLLTSKDFVPTCCNASLATAMNLPPLSESVVAVKVCSPNAAHLVSDFVGYLEPNVADSSGLVVAHTVATVHNGLTKARILNLTGQDISLKQGMHLGEFYSVDDSDVQLFQAPADITAATVSSVAPPVLLDESPISESEKAALSALLLEYSDIFSSSKWNSGRCTLVKHHIRTGEQTPIKQRAYRASPEKRAEIEKQVTIKDSHPLPRVDDTLDALAGAVWFSTLDFSNGYWQVEVAEDDREKTTFTTGQGLYQWRSMAMGLSNAPAIFQRLMELVFRGLPWHICMVYLDDILIYSKTFEEHLSSLKEVFLRIQSAGLKLNPSKCHLAIDHVVFLGHVVSRKGLQPDPKNTEKVLNWPIPRSPSEVRAFVGLCSYYRRFIKDFSKLAAPLNQLVGKNMPFVWTAECDKSFNRLKSVLSSDPMVILPDFSVAFKIYTDASNLAVGAVLAQDRDGLEHVLAYASRALNSSQKRWSTFDRRRGRWILELDPLNWVIVHKDGKQHKNADALSRHPDTPSPSEAEASVGEVLEVNVSAQTVARCLFEDYVLIHGIPETLHSDQGRQFEAEVVQNLCHLLNIKKTRTTSYHPKLDGMVERFNWTLIDQLAKTLLTYRGEWDDYVKHVAFAYNTTTHSTTRFTLYFLTHGREARVPADVLLPTCSLDSQMSASHAEFVSSLLTKLNSAFSSAWMHGDAAHNCQKLYHDASLRHQPYNVGAMVWLHNPVESRMKLAPHWKGPYRISQVMDSCGEQGLTYRIENPFDSGERAQIVHYNRLRPYTLPVSPLSQNQTLSNARDSQPESLSLESGVSGGEHVTRRQPWTEPLLLPSLRYHGFCSDLSVSGGHFILDDCSSAETQSQQN</sequence>
<dbReference type="EMBL" id="JAUCMX010000081">
    <property type="protein sequence ID" value="KAK3506250.1"/>
    <property type="molecule type" value="Genomic_DNA"/>
</dbReference>